<dbReference type="RefSeq" id="WP_135202250.1">
    <property type="nucleotide sequence ID" value="NZ_SPVG01000146.1"/>
</dbReference>
<proteinExistence type="predicted"/>
<dbReference type="GO" id="GO:0004252">
    <property type="term" value="F:serine-type endopeptidase activity"/>
    <property type="evidence" value="ECO:0007669"/>
    <property type="project" value="TreeGrafter"/>
</dbReference>
<comment type="caution">
    <text evidence="4">The sequence shown here is derived from an EMBL/GenBank/DDBJ whole genome shotgun (WGS) entry which is preliminary data.</text>
</comment>
<evidence type="ECO:0000256" key="1">
    <source>
        <dbReference type="ARBA" id="ARBA00022801"/>
    </source>
</evidence>
<name>A0A4Y9SGS3_9BURK</name>
<evidence type="ECO:0000256" key="2">
    <source>
        <dbReference type="SAM" id="SignalP"/>
    </source>
</evidence>
<dbReference type="Pfam" id="PF00326">
    <property type="entry name" value="Peptidase_S9"/>
    <property type="match status" value="1"/>
</dbReference>
<keyword evidence="5" id="KW-1185">Reference proteome</keyword>
<feature type="domain" description="Peptidase S9 prolyl oligopeptidase catalytic" evidence="3">
    <location>
        <begin position="451"/>
        <end position="666"/>
    </location>
</feature>
<keyword evidence="1" id="KW-0378">Hydrolase</keyword>
<dbReference type="GO" id="GO:0006508">
    <property type="term" value="P:proteolysis"/>
    <property type="evidence" value="ECO:0007669"/>
    <property type="project" value="InterPro"/>
</dbReference>
<dbReference type="Gene3D" id="3.40.50.1820">
    <property type="entry name" value="alpha/beta hydrolase"/>
    <property type="match status" value="1"/>
</dbReference>
<protein>
    <submittedName>
        <fullName evidence="4">S9 family peptidase</fullName>
    </submittedName>
</protein>
<keyword evidence="2" id="KW-0732">Signal</keyword>
<dbReference type="InterPro" id="IPR001375">
    <property type="entry name" value="Peptidase_S9_cat"/>
</dbReference>
<evidence type="ECO:0000313" key="5">
    <source>
        <dbReference type="Proteomes" id="UP000297729"/>
    </source>
</evidence>
<evidence type="ECO:0000259" key="3">
    <source>
        <dbReference type="Pfam" id="PF00326"/>
    </source>
</evidence>
<organism evidence="4 5">
    <name type="scientific">Duganella callida</name>
    <dbReference type="NCBI Taxonomy" id="2561932"/>
    <lineage>
        <taxon>Bacteria</taxon>
        <taxon>Pseudomonadati</taxon>
        <taxon>Pseudomonadota</taxon>
        <taxon>Betaproteobacteria</taxon>
        <taxon>Burkholderiales</taxon>
        <taxon>Oxalobacteraceae</taxon>
        <taxon>Telluria group</taxon>
        <taxon>Duganella</taxon>
    </lineage>
</organism>
<dbReference type="SUPFAM" id="SSF50993">
    <property type="entry name" value="Peptidase/esterase 'gauge' domain"/>
    <property type="match status" value="1"/>
</dbReference>
<dbReference type="PANTHER" id="PTHR42776:SF27">
    <property type="entry name" value="DIPEPTIDYL PEPTIDASE FAMILY MEMBER 6"/>
    <property type="match status" value="1"/>
</dbReference>
<accession>A0A4Y9SGS3</accession>
<dbReference type="PANTHER" id="PTHR42776">
    <property type="entry name" value="SERINE PEPTIDASE S9 FAMILY MEMBER"/>
    <property type="match status" value="1"/>
</dbReference>
<dbReference type="OrthoDB" id="4269629at2"/>
<evidence type="ECO:0000313" key="4">
    <source>
        <dbReference type="EMBL" id="TFW20682.1"/>
    </source>
</evidence>
<dbReference type="Proteomes" id="UP000297729">
    <property type="component" value="Unassembled WGS sequence"/>
</dbReference>
<dbReference type="AlphaFoldDB" id="A0A4Y9SGS3"/>
<dbReference type="SUPFAM" id="SSF53474">
    <property type="entry name" value="alpha/beta-Hydrolases"/>
    <property type="match status" value="1"/>
</dbReference>
<dbReference type="InterPro" id="IPR029058">
    <property type="entry name" value="AB_hydrolase_fold"/>
</dbReference>
<dbReference type="EMBL" id="SPVG01000146">
    <property type="protein sequence ID" value="TFW20682.1"/>
    <property type="molecule type" value="Genomic_DNA"/>
</dbReference>
<sequence>MNRARILAATLLAATVTATAAPLPPVSAFFENSRFANPRLSPSGRYLAARVSLPGERDRLSVVDLNDMSVKVAAMFGDADVAYFEWVNDNRLVFNGYDRRVTYSDDLHAPGLFAVNRDGSGYRQLSKTIFQQGGDSETGSHLQQKLLDWNHYLLGQPGRQDSDDVYVVKPQYNANYSEVTNVTLLRLNTVTGRTTALSGPGQASGWLLDQQGEPRLAINDLGKRHRVYVREGDSWHQLLESEPYIGHTFSPVGFGPDGALYVAARANGDKSALYRYDLARRQLAADALVGLDDYDYLPDMTSAPSANLIVRDNKLAGIAYSADVAGVAWLDAEGKALQAKVDALLPGLANVIVLPRRPQTPWVLVASYSDVQPTVYLVYNTETGKLIKVGATREAIDPAQMGRQELVRYPARDGMRIPALITWPRGAGKQNLPLVMLVHGGPYVHGSDWGWSADAQFLASRGYLVIEPAYRGSTGYGWQHFQAGWKQWGLKMQDDIADGARWAAARGYADRRRICIAGASYGGYATLMGLVNDPDLYKCGVDWAGVTDIKLMYTGSWSAESDLSDHWKTYGMPVLIGDLERDAAQLEATSPLAQAARIKQPLLLAYGGDDQRVPLYHGEKFLAAVKAGNPNVEWIVYPKEGHGWRLPQNRIDFWTRVERFLDLHIGATH</sequence>
<feature type="signal peptide" evidence="2">
    <location>
        <begin position="1"/>
        <end position="20"/>
    </location>
</feature>
<feature type="chain" id="PRO_5021224398" evidence="2">
    <location>
        <begin position="21"/>
        <end position="669"/>
    </location>
</feature>
<gene>
    <name evidence="4" type="ORF">E4L98_14435</name>
</gene>
<reference evidence="4 5" key="1">
    <citation type="submission" date="2019-03" db="EMBL/GenBank/DDBJ databases">
        <title>Draft Genome Sequence of Duganella callidus sp. nov., a Novel Duganella Species Isolated from Cultivated Soil.</title>
        <authorList>
            <person name="Raths R."/>
            <person name="Peta V."/>
            <person name="Bucking H."/>
        </authorList>
    </citation>
    <scope>NUCLEOTIDE SEQUENCE [LARGE SCALE GENOMIC DNA]</scope>
    <source>
        <strain evidence="4 5">DN04</strain>
    </source>
</reference>